<dbReference type="OrthoDB" id="423534at2759"/>
<dbReference type="EMBL" id="FXLY01000007">
    <property type="protein sequence ID" value="SMN21126.1"/>
    <property type="molecule type" value="Genomic_DNA"/>
</dbReference>
<evidence type="ECO:0000256" key="2">
    <source>
        <dbReference type="ARBA" id="ARBA00022692"/>
    </source>
</evidence>
<dbReference type="GO" id="GO:0016192">
    <property type="term" value="P:vesicle-mediated transport"/>
    <property type="evidence" value="ECO:0007669"/>
    <property type="project" value="TreeGrafter"/>
</dbReference>
<dbReference type="GO" id="GO:0000139">
    <property type="term" value="C:Golgi membrane"/>
    <property type="evidence" value="ECO:0007669"/>
    <property type="project" value="TreeGrafter"/>
</dbReference>
<feature type="transmembrane region" description="Helical" evidence="5">
    <location>
        <begin position="12"/>
        <end position="33"/>
    </location>
</feature>
<sequence length="144" mass="15810">MSAIITKKGIKIANLTIGSIASLAAFTQLTYLISDFNVFMLSLFAIPLSAMIVMMEFKVPGQLYNFASFYFNFLGRGVLQILLGIMVCHGGALKLISSFLLVLSGIAYCLFHFLPMVEEPDYFKIAGNSLTVGDDEFDDGDEII</sequence>
<evidence type="ECO:0000256" key="1">
    <source>
        <dbReference type="ARBA" id="ARBA00004141"/>
    </source>
</evidence>
<evidence type="ECO:0000256" key="4">
    <source>
        <dbReference type="ARBA" id="ARBA00023136"/>
    </source>
</evidence>
<proteinExistence type="predicted"/>
<name>A0A1X7R7A9_9SACH</name>
<evidence type="ECO:0000313" key="6">
    <source>
        <dbReference type="EMBL" id="SMN21126.1"/>
    </source>
</evidence>
<reference evidence="6 7" key="1">
    <citation type="submission" date="2017-04" db="EMBL/GenBank/DDBJ databases">
        <authorList>
            <person name="Afonso C.L."/>
            <person name="Miller P.J."/>
            <person name="Scott M.A."/>
            <person name="Spackman E."/>
            <person name="Goraichik I."/>
            <person name="Dimitrov K.M."/>
            <person name="Suarez D.L."/>
            <person name="Swayne D.E."/>
        </authorList>
    </citation>
    <scope>NUCLEOTIDE SEQUENCE [LARGE SCALE GENOMIC DNA]</scope>
</reference>
<dbReference type="Proteomes" id="UP000196158">
    <property type="component" value="Unassembled WGS sequence"/>
</dbReference>
<accession>A0A1X7R7A9</accession>
<dbReference type="AlphaFoldDB" id="A0A1X7R7A9"/>
<dbReference type="PANTHER" id="PTHR28128">
    <property type="entry name" value="GOLGI APPARATUS MEMBRANE PROTEIN TVP15"/>
    <property type="match status" value="1"/>
</dbReference>
<keyword evidence="3 5" id="KW-1133">Transmembrane helix</keyword>
<keyword evidence="2 5" id="KW-0812">Transmembrane</keyword>
<organism evidence="6 7">
    <name type="scientific">Maudiozyma saulgeensis</name>
    <dbReference type="NCBI Taxonomy" id="1789683"/>
    <lineage>
        <taxon>Eukaryota</taxon>
        <taxon>Fungi</taxon>
        <taxon>Dikarya</taxon>
        <taxon>Ascomycota</taxon>
        <taxon>Saccharomycotina</taxon>
        <taxon>Saccharomycetes</taxon>
        <taxon>Saccharomycetales</taxon>
        <taxon>Saccharomycetaceae</taxon>
        <taxon>Maudiozyma</taxon>
    </lineage>
</organism>
<comment type="subcellular location">
    <subcellularLocation>
        <location evidence="1">Membrane</location>
        <topology evidence="1">Multi-pass membrane protein</topology>
    </subcellularLocation>
</comment>
<evidence type="ECO:0000313" key="7">
    <source>
        <dbReference type="Proteomes" id="UP000196158"/>
    </source>
</evidence>
<keyword evidence="4 5" id="KW-0472">Membrane</keyword>
<gene>
    <name evidence="6" type="ORF">KASA_0L01540G</name>
</gene>
<feature type="transmembrane region" description="Helical" evidence="5">
    <location>
        <begin position="93"/>
        <end position="114"/>
    </location>
</feature>
<keyword evidence="7" id="KW-1185">Reference proteome</keyword>
<protein>
    <submittedName>
        <fullName evidence="6">Similar to Saccharomyces cerevisiae YDR100W TVP15 Integral membrane protein localized to late Golgi vesicles along with the v-SNARE Tlg2p</fullName>
    </submittedName>
</protein>
<dbReference type="Pfam" id="PF08507">
    <property type="entry name" value="COPI_assoc"/>
    <property type="match status" value="1"/>
</dbReference>
<dbReference type="PANTHER" id="PTHR28128:SF1">
    <property type="entry name" value="GOLGI APPARATUS MEMBRANE PROTEIN TVP15"/>
    <property type="match status" value="1"/>
</dbReference>
<evidence type="ECO:0000256" key="3">
    <source>
        <dbReference type="ARBA" id="ARBA00022989"/>
    </source>
</evidence>
<feature type="transmembrane region" description="Helical" evidence="5">
    <location>
        <begin position="69"/>
        <end position="87"/>
    </location>
</feature>
<dbReference type="InterPro" id="IPR013714">
    <property type="entry name" value="Golgi_TVP15"/>
</dbReference>
<evidence type="ECO:0000256" key="5">
    <source>
        <dbReference type="SAM" id="Phobius"/>
    </source>
</evidence>